<evidence type="ECO:0000259" key="1">
    <source>
        <dbReference type="SMART" id="SM00287"/>
    </source>
</evidence>
<sequence length="300" mass="32874">MVFIRPAEGTITQYFKKGTHNGIDIAKSGTVPILAAALGTVTKSYNSDSYGEVVFIKHVINGVQYETVYAHMAERSRTVSVGQNVSVGQRLGYMGSTGWSTGQHLHFEVHKPSWNSSKSYAVNPLDYINSGGGGGTEGPGTVIGEPQPEYAGRTKNGRIGTATTIVSTLNVRNSPSTSGRIIRTLSLGSTAWIYKLSGEWYCIGTNNGEEEWISNENRAHANVRWYDLKSGRIGEGSVKVSLLNVRYSPTETGELSRKIGNGTSFYVYKESGYWLCIGTKDGREEWIANPNNEYANVTWY</sequence>
<dbReference type="Pfam" id="PF01551">
    <property type="entry name" value="Peptidase_M23"/>
    <property type="match status" value="1"/>
</dbReference>
<accession>A0A6B3VYH7</accession>
<reference evidence="2 5" key="2">
    <citation type="submission" date="2020-07" db="EMBL/GenBank/DDBJ databases">
        <authorList>
            <person name="Feng H."/>
        </authorList>
    </citation>
    <scope>NUCLEOTIDE SEQUENCE [LARGE SCALE GENOMIC DNA]</scope>
    <source>
        <strain evidence="5">s-12</strain>
        <strain evidence="2">S-12</strain>
    </source>
</reference>
<dbReference type="SMART" id="SM00287">
    <property type="entry name" value="SH3b"/>
    <property type="match status" value="2"/>
</dbReference>
<dbReference type="CDD" id="cd12797">
    <property type="entry name" value="M23_peptidase"/>
    <property type="match status" value="1"/>
</dbReference>
<dbReference type="Gene3D" id="2.70.70.10">
    <property type="entry name" value="Glucose Permease (Domain IIA)"/>
    <property type="match status" value="1"/>
</dbReference>
<dbReference type="SUPFAM" id="SSF51261">
    <property type="entry name" value="Duplicated hybrid motif"/>
    <property type="match status" value="1"/>
</dbReference>
<dbReference type="AlphaFoldDB" id="A0A6B3VYH7"/>
<comment type="caution">
    <text evidence="3">The sequence shown here is derived from an EMBL/GenBank/DDBJ whole genome shotgun (WGS) entry which is preliminary data.</text>
</comment>
<dbReference type="EMBL" id="JAAIWN010000032">
    <property type="protein sequence ID" value="NEY82358.1"/>
    <property type="molecule type" value="Genomic_DNA"/>
</dbReference>
<dbReference type="Gene3D" id="2.30.30.40">
    <property type="entry name" value="SH3 Domains"/>
    <property type="match status" value="2"/>
</dbReference>
<gene>
    <name evidence="3" type="ORF">G4D64_12790</name>
    <name evidence="2" type="ORF">H1Z61_13180</name>
</gene>
<evidence type="ECO:0000313" key="4">
    <source>
        <dbReference type="Proteomes" id="UP000472971"/>
    </source>
</evidence>
<evidence type="ECO:0000313" key="3">
    <source>
        <dbReference type="EMBL" id="NEY82358.1"/>
    </source>
</evidence>
<dbReference type="InterPro" id="IPR011055">
    <property type="entry name" value="Dup_hybrid_motif"/>
</dbReference>
<dbReference type="GO" id="GO:0004222">
    <property type="term" value="F:metalloendopeptidase activity"/>
    <property type="evidence" value="ECO:0007669"/>
    <property type="project" value="TreeGrafter"/>
</dbReference>
<dbReference type="InterPro" id="IPR016047">
    <property type="entry name" value="M23ase_b-sheet_dom"/>
</dbReference>
<dbReference type="RefSeq" id="WP_163242764.1">
    <property type="nucleotide sequence ID" value="NZ_JAAIWN010000032.1"/>
</dbReference>
<protein>
    <submittedName>
        <fullName evidence="3">M23 family metallopeptidase</fullName>
    </submittedName>
</protein>
<evidence type="ECO:0000313" key="2">
    <source>
        <dbReference type="EMBL" id="MBA4538059.1"/>
    </source>
</evidence>
<feature type="domain" description="SH3b" evidence="1">
    <location>
        <begin position="233"/>
        <end position="294"/>
    </location>
</feature>
<dbReference type="EMBL" id="JACEIO010000033">
    <property type="protein sequence ID" value="MBA4538059.1"/>
    <property type="molecule type" value="Genomic_DNA"/>
</dbReference>
<name>A0A6B3VYH7_9BACI</name>
<dbReference type="PANTHER" id="PTHR21666">
    <property type="entry name" value="PEPTIDASE-RELATED"/>
    <property type="match status" value="1"/>
</dbReference>
<evidence type="ECO:0000313" key="5">
    <source>
        <dbReference type="Proteomes" id="UP000570010"/>
    </source>
</evidence>
<organism evidence="3 4">
    <name type="scientific">Bacillus aquiflavi</name>
    <dbReference type="NCBI Taxonomy" id="2672567"/>
    <lineage>
        <taxon>Bacteria</taxon>
        <taxon>Bacillati</taxon>
        <taxon>Bacillota</taxon>
        <taxon>Bacilli</taxon>
        <taxon>Bacillales</taxon>
        <taxon>Bacillaceae</taxon>
        <taxon>Bacillus</taxon>
    </lineage>
</organism>
<dbReference type="Pfam" id="PF08239">
    <property type="entry name" value="SH3_3"/>
    <property type="match status" value="1"/>
</dbReference>
<dbReference type="Proteomes" id="UP000570010">
    <property type="component" value="Unassembled WGS sequence"/>
</dbReference>
<dbReference type="InterPro" id="IPR050570">
    <property type="entry name" value="Cell_wall_metabolism_enzyme"/>
</dbReference>
<keyword evidence="4" id="KW-1185">Reference proteome</keyword>
<dbReference type="Proteomes" id="UP000472971">
    <property type="component" value="Unassembled WGS sequence"/>
</dbReference>
<reference evidence="3 4" key="1">
    <citation type="submission" date="2020-02" db="EMBL/GenBank/DDBJ databases">
        <title>Bacillus aquiflavi sp. nov., isolated from yellow water of strong flavor Chinese baijiu in Yibin region of China.</title>
        <authorList>
            <person name="Xie J."/>
        </authorList>
    </citation>
    <scope>NUCLEOTIDE SEQUENCE [LARGE SCALE GENOMIC DNA]</scope>
    <source>
        <strain evidence="3 4">3H-10</strain>
    </source>
</reference>
<feature type="domain" description="SH3b" evidence="1">
    <location>
        <begin position="161"/>
        <end position="222"/>
    </location>
</feature>
<proteinExistence type="predicted"/>
<dbReference type="InterPro" id="IPR003646">
    <property type="entry name" value="SH3-like_bac-type"/>
</dbReference>
<dbReference type="PANTHER" id="PTHR21666:SF270">
    <property type="entry name" value="MUREIN HYDROLASE ACTIVATOR ENVC"/>
    <property type="match status" value="1"/>
</dbReference>